<dbReference type="EMBL" id="CP048685">
    <property type="protein sequence ID" value="QPJ62054.1"/>
    <property type="molecule type" value="Genomic_DNA"/>
</dbReference>
<protein>
    <submittedName>
        <fullName evidence="4">DNA gyrase inhibitor YacG</fullName>
    </submittedName>
</protein>
<dbReference type="Gene3D" id="3.30.50.10">
    <property type="entry name" value="Erythroid Transcription Factor GATA-1, subunit A"/>
    <property type="match status" value="1"/>
</dbReference>
<keyword evidence="2" id="KW-0862">Zinc</keyword>
<dbReference type="GO" id="GO:0008270">
    <property type="term" value="F:zinc ion binding"/>
    <property type="evidence" value="ECO:0007669"/>
    <property type="project" value="InterPro"/>
</dbReference>
<reference evidence="4 5" key="1">
    <citation type="submission" date="2020-02" db="EMBL/GenBank/DDBJ databases">
        <title>Genomic and physiological characterization of two novel Nitrospinaceae genera.</title>
        <authorList>
            <person name="Mueller A.J."/>
            <person name="Jung M.-Y."/>
            <person name="Strachan C.R."/>
            <person name="Herbold C.W."/>
            <person name="Kirkegaard R.H."/>
            <person name="Daims H."/>
        </authorList>
    </citation>
    <scope>NUCLEOTIDE SEQUENCE [LARGE SCALE GENOMIC DNA]</scope>
    <source>
        <strain evidence="4">EB</strain>
    </source>
</reference>
<evidence type="ECO:0000256" key="1">
    <source>
        <dbReference type="ARBA" id="ARBA00022723"/>
    </source>
</evidence>
<dbReference type="Proteomes" id="UP000594688">
    <property type="component" value="Chromosome"/>
</dbReference>
<dbReference type="InterPro" id="IPR013088">
    <property type="entry name" value="Znf_NHR/GATA"/>
</dbReference>
<organism evidence="4 5">
    <name type="scientific">Candidatus Nitronauta litoralis</name>
    <dbReference type="NCBI Taxonomy" id="2705533"/>
    <lineage>
        <taxon>Bacteria</taxon>
        <taxon>Pseudomonadati</taxon>
        <taxon>Nitrospinota/Tectimicrobiota group</taxon>
        <taxon>Nitrospinota</taxon>
        <taxon>Nitrospinia</taxon>
        <taxon>Nitrospinales</taxon>
        <taxon>Nitrospinaceae</taxon>
        <taxon>Candidatus Nitronauta</taxon>
    </lineage>
</organism>
<dbReference type="PANTHER" id="PTHR36150">
    <property type="entry name" value="DNA GYRASE INHIBITOR YACG"/>
    <property type="match status" value="1"/>
</dbReference>
<evidence type="ECO:0000256" key="2">
    <source>
        <dbReference type="ARBA" id="ARBA00022833"/>
    </source>
</evidence>
<dbReference type="InterPro" id="IPR005584">
    <property type="entry name" value="DNA_gyrase_inhibitor_YacG"/>
</dbReference>
<dbReference type="KEGG" id="nli:G3M70_09300"/>
<sequence>MNTASKDKTPHCPTCRKKTGQEGNSYFPFCTERCQLQDLGKWLDNGYSIPGSYADGERETLPDSDEENW</sequence>
<evidence type="ECO:0000313" key="5">
    <source>
        <dbReference type="Proteomes" id="UP000594688"/>
    </source>
</evidence>
<feature type="compositionally biased region" description="Basic and acidic residues" evidence="3">
    <location>
        <begin position="1"/>
        <end position="10"/>
    </location>
</feature>
<accession>A0A7T0BW17</accession>
<dbReference type="HAMAP" id="MF_00649">
    <property type="entry name" value="DNA_gyrase_inhibitor_YacG"/>
    <property type="match status" value="1"/>
</dbReference>
<feature type="region of interest" description="Disordered" evidence="3">
    <location>
        <begin position="1"/>
        <end position="24"/>
    </location>
</feature>
<name>A0A7T0BW17_9BACT</name>
<dbReference type="AlphaFoldDB" id="A0A7T0BW17"/>
<proteinExistence type="inferred from homology"/>
<dbReference type="SUPFAM" id="SSF57716">
    <property type="entry name" value="Glucocorticoid receptor-like (DNA-binding domain)"/>
    <property type="match status" value="1"/>
</dbReference>
<evidence type="ECO:0000313" key="4">
    <source>
        <dbReference type="EMBL" id="QPJ62054.1"/>
    </source>
</evidence>
<dbReference type="GO" id="GO:0006355">
    <property type="term" value="P:regulation of DNA-templated transcription"/>
    <property type="evidence" value="ECO:0007669"/>
    <property type="project" value="InterPro"/>
</dbReference>
<dbReference type="Pfam" id="PF03884">
    <property type="entry name" value="YacG"/>
    <property type="match status" value="1"/>
</dbReference>
<dbReference type="PANTHER" id="PTHR36150:SF1">
    <property type="entry name" value="DNA GYRASE INHIBITOR YACG"/>
    <property type="match status" value="1"/>
</dbReference>
<gene>
    <name evidence="4" type="ORF">G3M70_09300</name>
</gene>
<evidence type="ECO:0000256" key="3">
    <source>
        <dbReference type="SAM" id="MobiDB-lite"/>
    </source>
</evidence>
<keyword evidence="1" id="KW-0479">Metal-binding</keyword>